<feature type="compositionally biased region" description="Low complexity" evidence="1">
    <location>
        <begin position="326"/>
        <end position="336"/>
    </location>
</feature>
<feature type="compositionally biased region" description="Low complexity" evidence="1">
    <location>
        <begin position="154"/>
        <end position="175"/>
    </location>
</feature>
<evidence type="ECO:0000313" key="3">
    <source>
        <dbReference type="Proteomes" id="UP001176517"/>
    </source>
</evidence>
<sequence length="382" mass="40078">MKKESNTRYTKRELALLFCYIRKYRPFGANHWDQVASGYNDHAVKLGFGQRAAKSLEQKFATLCNVKKTNRTAKRLQREIENENVIISTEDLDMDDTGYTGLEKLDFGNESNMDSVSFEADALDEGTTSDEEESFEDGIDTSLNNLPSNSAMDPLSPVPSLLTPSASCGPSSPNNSCSQIFSPASSFPLDDKIAVSDTPASAFALPTSIPITTDAESSLVDSGLARVFSTTAFTTTPSAGKTGLASRPPASSPFPSADPTTTTTTRAGASPGRLRPSTAHLRSVSMSGLRQAQGETSLSGAEIGLSSDPAVGSSAAPSKAEKHVKGAGAAPTAGLGARAGGGRGQQHLLHILSNVAESLSTPLPEASVTPQQITQVMLQMST</sequence>
<reference evidence="2" key="1">
    <citation type="journal article" date="2023" name="PhytoFront">
        <title>Draft Genome Resources of Seven Strains of Tilletia horrida, Causal Agent of Kernel Smut of Rice.</title>
        <authorList>
            <person name="Khanal S."/>
            <person name="Antony Babu S."/>
            <person name="Zhou X.G."/>
        </authorList>
    </citation>
    <scope>NUCLEOTIDE SEQUENCE</scope>
    <source>
        <strain evidence="2">TX6</strain>
    </source>
</reference>
<protein>
    <submittedName>
        <fullName evidence="2">Uncharacterized protein</fullName>
    </submittedName>
</protein>
<dbReference type="EMBL" id="JAPDMZ010000174">
    <property type="protein sequence ID" value="KAK0546999.1"/>
    <property type="molecule type" value="Genomic_DNA"/>
</dbReference>
<evidence type="ECO:0000313" key="2">
    <source>
        <dbReference type="EMBL" id="KAK0546999.1"/>
    </source>
</evidence>
<feature type="compositionally biased region" description="Acidic residues" evidence="1">
    <location>
        <begin position="122"/>
        <end position="139"/>
    </location>
</feature>
<name>A0AAN6JWD6_9BASI</name>
<organism evidence="2 3">
    <name type="scientific">Tilletia horrida</name>
    <dbReference type="NCBI Taxonomy" id="155126"/>
    <lineage>
        <taxon>Eukaryota</taxon>
        <taxon>Fungi</taxon>
        <taxon>Dikarya</taxon>
        <taxon>Basidiomycota</taxon>
        <taxon>Ustilaginomycotina</taxon>
        <taxon>Exobasidiomycetes</taxon>
        <taxon>Tilletiales</taxon>
        <taxon>Tilletiaceae</taxon>
        <taxon>Tilletia</taxon>
    </lineage>
</organism>
<accession>A0AAN6JWD6</accession>
<gene>
    <name evidence="2" type="ORF">OC846_005028</name>
</gene>
<proteinExistence type="predicted"/>
<dbReference type="PANTHER" id="PTHR34409:SF1">
    <property type="entry name" value="MYB-LIKE DOMAIN-CONTAINING PROTEIN"/>
    <property type="match status" value="1"/>
</dbReference>
<dbReference type="AlphaFoldDB" id="A0AAN6JWD6"/>
<feature type="region of interest" description="Disordered" evidence="1">
    <location>
        <begin position="122"/>
        <end position="175"/>
    </location>
</feature>
<feature type="compositionally biased region" description="Low complexity" evidence="1">
    <location>
        <begin position="235"/>
        <end position="271"/>
    </location>
</feature>
<dbReference type="Proteomes" id="UP001176517">
    <property type="component" value="Unassembled WGS sequence"/>
</dbReference>
<feature type="compositionally biased region" description="Polar residues" evidence="1">
    <location>
        <begin position="284"/>
        <end position="299"/>
    </location>
</feature>
<keyword evidence="3" id="KW-1185">Reference proteome</keyword>
<feature type="compositionally biased region" description="Polar residues" evidence="1">
    <location>
        <begin position="141"/>
        <end position="151"/>
    </location>
</feature>
<evidence type="ECO:0000256" key="1">
    <source>
        <dbReference type="SAM" id="MobiDB-lite"/>
    </source>
</evidence>
<comment type="caution">
    <text evidence="2">The sequence shown here is derived from an EMBL/GenBank/DDBJ whole genome shotgun (WGS) entry which is preliminary data.</text>
</comment>
<feature type="region of interest" description="Disordered" evidence="1">
    <location>
        <begin position="235"/>
        <end position="342"/>
    </location>
</feature>
<dbReference type="PANTHER" id="PTHR34409">
    <property type="entry name" value="SET DOMAIN-CONTAINING PROTEIN"/>
    <property type="match status" value="1"/>
</dbReference>